<feature type="compositionally biased region" description="Gly residues" evidence="1">
    <location>
        <begin position="676"/>
        <end position="688"/>
    </location>
</feature>
<feature type="region of interest" description="Disordered" evidence="1">
    <location>
        <begin position="630"/>
        <end position="650"/>
    </location>
</feature>
<evidence type="ECO:0000313" key="4">
    <source>
        <dbReference type="Proteomes" id="UP000291343"/>
    </source>
</evidence>
<name>A0A482X908_LAOST</name>
<dbReference type="Gene3D" id="3.40.50.300">
    <property type="entry name" value="P-loop containing nucleotide triphosphate hydrolases"/>
    <property type="match status" value="1"/>
</dbReference>
<feature type="chain" id="PRO_5019790658" evidence="2">
    <location>
        <begin position="24"/>
        <end position="880"/>
    </location>
</feature>
<evidence type="ECO:0000256" key="1">
    <source>
        <dbReference type="SAM" id="MobiDB-lite"/>
    </source>
</evidence>
<feature type="compositionally biased region" description="Basic and acidic residues" evidence="1">
    <location>
        <begin position="689"/>
        <end position="701"/>
    </location>
</feature>
<accession>A0A482X908</accession>
<organism evidence="3 4">
    <name type="scientific">Laodelphax striatellus</name>
    <name type="common">Small brown planthopper</name>
    <name type="synonym">Delphax striatella</name>
    <dbReference type="NCBI Taxonomy" id="195883"/>
    <lineage>
        <taxon>Eukaryota</taxon>
        <taxon>Metazoa</taxon>
        <taxon>Ecdysozoa</taxon>
        <taxon>Arthropoda</taxon>
        <taxon>Hexapoda</taxon>
        <taxon>Insecta</taxon>
        <taxon>Pterygota</taxon>
        <taxon>Neoptera</taxon>
        <taxon>Paraneoptera</taxon>
        <taxon>Hemiptera</taxon>
        <taxon>Auchenorrhyncha</taxon>
        <taxon>Fulgoroidea</taxon>
        <taxon>Delphacidae</taxon>
        <taxon>Criomorphinae</taxon>
        <taxon>Laodelphax</taxon>
    </lineage>
</organism>
<dbReference type="Proteomes" id="UP000291343">
    <property type="component" value="Unassembled WGS sequence"/>
</dbReference>
<keyword evidence="4" id="KW-1185">Reference proteome</keyword>
<dbReference type="EMBL" id="QKKF02015052">
    <property type="protein sequence ID" value="RZF42455.1"/>
    <property type="molecule type" value="Genomic_DNA"/>
</dbReference>
<keyword evidence="2" id="KW-0732">Signal</keyword>
<dbReference type="InParanoid" id="A0A482X908"/>
<gene>
    <name evidence="3" type="ORF">LSTR_LSTR012589</name>
</gene>
<feature type="signal peptide" evidence="2">
    <location>
        <begin position="1"/>
        <end position="23"/>
    </location>
</feature>
<evidence type="ECO:0000256" key="2">
    <source>
        <dbReference type="SAM" id="SignalP"/>
    </source>
</evidence>
<reference evidence="3 4" key="1">
    <citation type="journal article" date="2017" name="Gigascience">
        <title>Genome sequence of the small brown planthopper, Laodelphax striatellus.</title>
        <authorList>
            <person name="Zhu J."/>
            <person name="Jiang F."/>
            <person name="Wang X."/>
            <person name="Yang P."/>
            <person name="Bao Y."/>
            <person name="Zhao W."/>
            <person name="Wang W."/>
            <person name="Lu H."/>
            <person name="Wang Q."/>
            <person name="Cui N."/>
            <person name="Li J."/>
            <person name="Chen X."/>
            <person name="Luo L."/>
            <person name="Yu J."/>
            <person name="Kang L."/>
            <person name="Cui F."/>
        </authorList>
    </citation>
    <scope>NUCLEOTIDE SEQUENCE [LARGE SCALE GENOMIC DNA]</scope>
    <source>
        <strain evidence="3">Lst14</strain>
    </source>
</reference>
<comment type="caution">
    <text evidence="3">The sequence shown here is derived from an EMBL/GenBank/DDBJ whole genome shotgun (WGS) entry which is preliminary data.</text>
</comment>
<protein>
    <submittedName>
        <fullName evidence="3">Uncharacterized protein</fullName>
    </submittedName>
</protein>
<dbReference type="SUPFAM" id="SSF52540">
    <property type="entry name" value="P-loop containing nucleoside triphosphate hydrolases"/>
    <property type="match status" value="2"/>
</dbReference>
<dbReference type="AlphaFoldDB" id="A0A482X908"/>
<feature type="region of interest" description="Disordered" evidence="1">
    <location>
        <begin position="757"/>
        <end position="787"/>
    </location>
</feature>
<dbReference type="InterPro" id="IPR027417">
    <property type="entry name" value="P-loop_NTPase"/>
</dbReference>
<evidence type="ECO:0000313" key="3">
    <source>
        <dbReference type="EMBL" id="RZF42455.1"/>
    </source>
</evidence>
<dbReference type="OrthoDB" id="6630677at2759"/>
<sequence length="880" mass="97216">MERRHFFLLILEIGLWSIASTDSSSSSTVSLKRSIRSNECQHLQVSTNQQLHEFGKAFAELASGLDNIPNNVNGDVILFVGNTGVGKSSLVHLLAGEDANFLAREDGDDSGNFYIEDTSGRFVKNTTIDSTTIYPEAVVDATTGTILFDTPGFRDTRSTVHEIVATYGLHRVAEQSQRVKIALLVSYNSLTPSGPRDDFTNTLESFFSFFNNTQKFQDSTYLISTKTENRYIVRRGEVIPVSAETIIKGIVQFINGVSQTLEKRKGTNGDENFIRNAQALIGSLEDKVALFMKPDQSGPLSEAIPLQQSLKSIREMLLGDDGYVTVKNSDLGFALSDKAKVYIRKLYDQMNSHIEHVSKSFATVFEKFVIGQSKGLDNIETIRSNLKHTQQQVEILIRKTNTSATPGEYIDAIINLAASVNMKFCSQHVPDEIKKLDGYFDGLKKVTDHYHFTLSKWSESLYPLQRLVHNEIMFYDMLENLYKKITDNSVMFDDLTFYSMKTTSGGWGSIEKIKDNIKRLGLVQFDSLQITPEKLAEIGSFLRNVIGEQEVTCYKSHTLVILDSVLRTSILDREKMATCPRTTTVVLVATRKLYIDANIGVDLMEGRNLVVIAPEWHTLGSFTLSVDGKSVQDRSRGRAAPGREGLNGMPGQPAGQFVGVALKHFNSQLLTISASGGNGGPGENGGDGVDGRDGSDGTTKTRIDDTSNIYIFYNSFKTKFYIKADYGTDGSNAGHGGFGGPEGLYGSVKMYSLLKHSPDRSTHRVQSGARGRSGANGRPGRGGLRGCDRIEEVKERRILFIPAGSSSTSSFVNCRRRNNNGALQPRSVPFLPAALPRLPAPPSVCELFGAVKQQFEKYNDIVSHTTAVEFRQAFQKQFNC</sequence>
<feature type="region of interest" description="Disordered" evidence="1">
    <location>
        <begin position="673"/>
        <end position="701"/>
    </location>
</feature>
<proteinExistence type="predicted"/>